<dbReference type="GO" id="GO:0016887">
    <property type="term" value="F:ATP hydrolysis activity"/>
    <property type="evidence" value="ECO:0007669"/>
    <property type="project" value="InterPro"/>
</dbReference>
<dbReference type="InterPro" id="IPR051782">
    <property type="entry name" value="ABC_Transporter_VariousFunc"/>
</dbReference>
<dbReference type="Pfam" id="PF00005">
    <property type="entry name" value="ABC_tran"/>
    <property type="match status" value="1"/>
</dbReference>
<dbReference type="InterPro" id="IPR003593">
    <property type="entry name" value="AAA+_ATPase"/>
</dbReference>
<gene>
    <name evidence="5" type="ORF">J41TS4_32290</name>
</gene>
<keyword evidence="6" id="KW-1185">Reference proteome</keyword>
<comment type="caution">
    <text evidence="5">The sequence shown here is derived from an EMBL/GenBank/DDBJ whole genome shotgun (WGS) entry which is preliminary data.</text>
</comment>
<dbReference type="CDD" id="cd03230">
    <property type="entry name" value="ABC_DR_subfamily_A"/>
    <property type="match status" value="1"/>
</dbReference>
<evidence type="ECO:0000313" key="5">
    <source>
        <dbReference type="EMBL" id="GIO43471.1"/>
    </source>
</evidence>
<dbReference type="SUPFAM" id="SSF52540">
    <property type="entry name" value="P-loop containing nucleoside triphosphate hydrolases"/>
    <property type="match status" value="1"/>
</dbReference>
<sequence>MSSILECRQVSKRFGKSHAILDATVSFEPGAVHGLLGANGAGKTTLLHILSGMIYPTQGVVTFDGQQVHENALAMSSICLVKSDERSWADYKVKDIMRFCSLLLPGWDERKALSLLQRFNLPANKRYKQLSRGMQSQLGIVKGLANQAPITLFDEPTLGLDADMREAFYELLIQECSGSDRTIIISTHLIDESANLFEYIALLEEGVITKHQDTDSFLEHAYYLQGNSVTLEQFSGDPRVLHAESLAGTTILAWYGDLSKERTELEQQGIRISPLPLQKLFVYLTRKGRFNNEEVM</sequence>
<keyword evidence="2" id="KW-0547">Nucleotide-binding</keyword>
<dbReference type="RefSeq" id="WP_301628619.1">
    <property type="nucleotide sequence ID" value="NZ_BORS01000011.1"/>
</dbReference>
<dbReference type="AlphaFoldDB" id="A0A919Y3K8"/>
<name>A0A919Y3K8_9BACL</name>
<reference evidence="5" key="1">
    <citation type="submission" date="2021-03" db="EMBL/GenBank/DDBJ databases">
        <title>Antimicrobial resistance genes in bacteria isolated from Japanese honey, and their potential for conferring macrolide and lincosamide resistance in the American foulbrood pathogen Paenibacillus larvae.</title>
        <authorList>
            <person name="Okamoto M."/>
            <person name="Kumagai M."/>
            <person name="Kanamori H."/>
            <person name="Takamatsu D."/>
        </authorList>
    </citation>
    <scope>NUCLEOTIDE SEQUENCE</scope>
    <source>
        <strain evidence="5">J41TS4</strain>
    </source>
</reference>
<evidence type="ECO:0000256" key="1">
    <source>
        <dbReference type="ARBA" id="ARBA00022448"/>
    </source>
</evidence>
<evidence type="ECO:0000313" key="6">
    <source>
        <dbReference type="Proteomes" id="UP000678895"/>
    </source>
</evidence>
<protein>
    <submittedName>
        <fullName evidence="5">ABC transporter ATP-binding protein</fullName>
    </submittedName>
</protein>
<evidence type="ECO:0000256" key="2">
    <source>
        <dbReference type="ARBA" id="ARBA00022741"/>
    </source>
</evidence>
<accession>A0A919Y3K8</accession>
<feature type="domain" description="ABC transporter" evidence="4">
    <location>
        <begin position="5"/>
        <end position="230"/>
    </location>
</feature>
<dbReference type="SMART" id="SM00382">
    <property type="entry name" value="AAA"/>
    <property type="match status" value="1"/>
</dbReference>
<proteinExistence type="predicted"/>
<evidence type="ECO:0000256" key="3">
    <source>
        <dbReference type="ARBA" id="ARBA00022840"/>
    </source>
</evidence>
<dbReference type="InterPro" id="IPR003439">
    <property type="entry name" value="ABC_transporter-like_ATP-bd"/>
</dbReference>
<organism evidence="5 6">
    <name type="scientific">Paenibacillus apis</name>
    <dbReference type="NCBI Taxonomy" id="1792174"/>
    <lineage>
        <taxon>Bacteria</taxon>
        <taxon>Bacillati</taxon>
        <taxon>Bacillota</taxon>
        <taxon>Bacilli</taxon>
        <taxon>Bacillales</taxon>
        <taxon>Paenibacillaceae</taxon>
        <taxon>Paenibacillus</taxon>
    </lineage>
</organism>
<dbReference type="PANTHER" id="PTHR42939">
    <property type="entry name" value="ABC TRANSPORTER ATP-BINDING PROTEIN ALBC-RELATED"/>
    <property type="match status" value="1"/>
</dbReference>
<dbReference type="PROSITE" id="PS50893">
    <property type="entry name" value="ABC_TRANSPORTER_2"/>
    <property type="match status" value="1"/>
</dbReference>
<keyword evidence="1" id="KW-0813">Transport</keyword>
<dbReference type="GO" id="GO:0005524">
    <property type="term" value="F:ATP binding"/>
    <property type="evidence" value="ECO:0007669"/>
    <property type="project" value="UniProtKB-KW"/>
</dbReference>
<dbReference type="Proteomes" id="UP000678895">
    <property type="component" value="Unassembled WGS sequence"/>
</dbReference>
<evidence type="ECO:0000259" key="4">
    <source>
        <dbReference type="PROSITE" id="PS50893"/>
    </source>
</evidence>
<dbReference type="EMBL" id="BORS01000011">
    <property type="protein sequence ID" value="GIO43471.1"/>
    <property type="molecule type" value="Genomic_DNA"/>
</dbReference>
<dbReference type="InterPro" id="IPR027417">
    <property type="entry name" value="P-loop_NTPase"/>
</dbReference>
<dbReference type="Gene3D" id="3.40.50.300">
    <property type="entry name" value="P-loop containing nucleotide triphosphate hydrolases"/>
    <property type="match status" value="1"/>
</dbReference>
<dbReference type="PANTHER" id="PTHR42939:SF1">
    <property type="entry name" value="ABC TRANSPORTER ATP-BINDING PROTEIN ALBC-RELATED"/>
    <property type="match status" value="1"/>
</dbReference>
<keyword evidence="3 5" id="KW-0067">ATP-binding</keyword>